<dbReference type="Pfam" id="PF16317">
    <property type="entry name" value="Glyco_hydro_99"/>
    <property type="match status" value="1"/>
</dbReference>
<dbReference type="GO" id="GO:0004559">
    <property type="term" value="F:alpha-mannosidase activity"/>
    <property type="evidence" value="ECO:0007669"/>
    <property type="project" value="TreeGrafter"/>
</dbReference>
<dbReference type="WBParaSite" id="ECPE_0001481501-mRNA-1">
    <property type="protein sequence ID" value="ECPE_0001481501-mRNA-1"/>
    <property type="gene ID" value="ECPE_0001481501"/>
</dbReference>
<reference evidence="9" key="1">
    <citation type="submission" date="2016-06" db="UniProtKB">
        <authorList>
            <consortium name="WormBaseParasite"/>
        </authorList>
    </citation>
    <scope>IDENTIFICATION</scope>
</reference>
<evidence type="ECO:0000256" key="5">
    <source>
        <dbReference type="ARBA" id="ARBA00022968"/>
    </source>
</evidence>
<evidence type="ECO:0000256" key="4">
    <source>
        <dbReference type="ARBA" id="ARBA00022801"/>
    </source>
</evidence>
<evidence type="ECO:0000256" key="6">
    <source>
        <dbReference type="ARBA" id="ARBA00022989"/>
    </source>
</evidence>
<dbReference type="PANTHER" id="PTHR13572:SF4">
    <property type="entry name" value="RE57134P"/>
    <property type="match status" value="1"/>
</dbReference>
<dbReference type="InterPro" id="IPR026071">
    <property type="entry name" value="Glyco_Hydrolase_99"/>
</dbReference>
<keyword evidence="3" id="KW-0812">Transmembrane</keyword>
<dbReference type="GO" id="GO:0000139">
    <property type="term" value="C:Golgi membrane"/>
    <property type="evidence" value="ECO:0007669"/>
    <property type="project" value="UniProtKB-SubCell"/>
</dbReference>
<evidence type="ECO:0000256" key="8">
    <source>
        <dbReference type="ARBA" id="ARBA00023136"/>
    </source>
</evidence>
<comment type="similarity">
    <text evidence="2">Belongs to the glycosyl hydrolase 99 family.</text>
</comment>
<keyword evidence="7" id="KW-0333">Golgi apparatus</keyword>
<evidence type="ECO:0000256" key="1">
    <source>
        <dbReference type="ARBA" id="ARBA00004323"/>
    </source>
</evidence>
<dbReference type="AlphaFoldDB" id="A0A183B6E0"/>
<keyword evidence="4" id="KW-0378">Hydrolase</keyword>
<accession>A0A183B6E0</accession>
<protein>
    <submittedName>
        <fullName evidence="9">Glycoprotein endo-alpha-1,2-mannosidase-like protein</fullName>
    </submittedName>
</protein>
<proteinExistence type="inferred from homology"/>
<keyword evidence="5" id="KW-0735">Signal-anchor</keyword>
<comment type="subcellular location">
    <subcellularLocation>
        <location evidence="1">Golgi apparatus membrane</location>
        <topology evidence="1">Single-pass type II membrane protein</topology>
    </subcellularLocation>
</comment>
<dbReference type="Gene3D" id="3.20.20.80">
    <property type="entry name" value="Glycosidases"/>
    <property type="match status" value="1"/>
</dbReference>
<organism evidence="9">
    <name type="scientific">Echinostoma caproni</name>
    <dbReference type="NCBI Taxonomy" id="27848"/>
    <lineage>
        <taxon>Eukaryota</taxon>
        <taxon>Metazoa</taxon>
        <taxon>Spiralia</taxon>
        <taxon>Lophotrochozoa</taxon>
        <taxon>Platyhelminthes</taxon>
        <taxon>Trematoda</taxon>
        <taxon>Digenea</taxon>
        <taxon>Plagiorchiida</taxon>
        <taxon>Echinostomata</taxon>
        <taxon>Echinostomatoidea</taxon>
        <taxon>Echinostomatidae</taxon>
        <taxon>Echinostoma</taxon>
    </lineage>
</organism>
<keyword evidence="6" id="KW-1133">Transmembrane helix</keyword>
<name>A0A183B6E0_9TREM</name>
<evidence type="ECO:0000256" key="7">
    <source>
        <dbReference type="ARBA" id="ARBA00023034"/>
    </source>
</evidence>
<evidence type="ECO:0000313" key="9">
    <source>
        <dbReference type="WBParaSite" id="ECPE_0001481501-mRNA-1"/>
    </source>
</evidence>
<sequence>LHIEPYRNRSAESVRSDLVYAHQRRYTTHPAYYKLSPTVLNGATSSALPVFFVYDSYSIPFSQWSRVFTPSGDITVRGKPENAYVIGLLMDSVDCKQFASAGFNGGYTYFVGRATTFASECDRAGVHFYPSIGPGYDDQSVRPWNERGTVDREDGAYLQRLIAKLPLERTAGVGITSFNEWHEGTQIEPAAITVRPTYSDYSPFSEEYYLRLLRKFVNHFVGFHQLPWGFEQTTKSELDAIEQF</sequence>
<evidence type="ECO:0000256" key="2">
    <source>
        <dbReference type="ARBA" id="ARBA00009559"/>
    </source>
</evidence>
<evidence type="ECO:0000256" key="3">
    <source>
        <dbReference type="ARBA" id="ARBA00022692"/>
    </source>
</evidence>
<keyword evidence="8" id="KW-0472">Membrane</keyword>
<dbReference type="PANTHER" id="PTHR13572">
    <property type="entry name" value="ENDO-ALPHA-1,2-MANNOSIDASE"/>
    <property type="match status" value="1"/>
</dbReference>